<evidence type="ECO:0000313" key="2">
    <source>
        <dbReference type="EMBL" id="KAJ1170698.1"/>
    </source>
</evidence>
<keyword evidence="3" id="KW-1185">Reference proteome</keyword>
<sequence length="159" mass="17189">MRALVLVRNRHAGEKFCLPFEAVPWTVGQVKGTLITAQKGNDSITRNVPFFKWYRSLESPPREDGGDSTHICVTPREVGTPVPSPNGSTTLSPAVGQDEVPNQGTLDESQSGGRDDEAGCQSGSVTSNENAVVQTHGTTRYHLTPKPQVSTRLKDFVVT</sequence>
<dbReference type="EMBL" id="JANPWB010000007">
    <property type="protein sequence ID" value="KAJ1170698.1"/>
    <property type="molecule type" value="Genomic_DNA"/>
</dbReference>
<feature type="compositionally biased region" description="Polar residues" evidence="1">
    <location>
        <begin position="100"/>
        <end position="112"/>
    </location>
</feature>
<name>A0AAV7T2Q8_PLEWA</name>
<reference evidence="2" key="1">
    <citation type="journal article" date="2022" name="bioRxiv">
        <title>Sequencing and chromosome-scale assembly of the giantPleurodeles waltlgenome.</title>
        <authorList>
            <person name="Brown T."/>
            <person name="Elewa A."/>
            <person name="Iarovenko S."/>
            <person name="Subramanian E."/>
            <person name="Araus A.J."/>
            <person name="Petzold A."/>
            <person name="Susuki M."/>
            <person name="Suzuki K.-i.T."/>
            <person name="Hayashi T."/>
            <person name="Toyoda A."/>
            <person name="Oliveira C."/>
            <person name="Osipova E."/>
            <person name="Leigh N.D."/>
            <person name="Simon A."/>
            <person name="Yun M.H."/>
        </authorList>
    </citation>
    <scope>NUCLEOTIDE SEQUENCE</scope>
    <source>
        <strain evidence="2">20211129_DDA</strain>
        <tissue evidence="2">Liver</tissue>
    </source>
</reference>
<gene>
    <name evidence="2" type="ORF">NDU88_002571</name>
</gene>
<protein>
    <submittedName>
        <fullName evidence="2">Uncharacterized protein</fullName>
    </submittedName>
</protein>
<proteinExistence type="predicted"/>
<feature type="region of interest" description="Disordered" evidence="1">
    <location>
        <begin position="58"/>
        <end position="131"/>
    </location>
</feature>
<comment type="caution">
    <text evidence="2">The sequence shown here is derived from an EMBL/GenBank/DDBJ whole genome shotgun (WGS) entry which is preliminary data.</text>
</comment>
<organism evidence="2 3">
    <name type="scientific">Pleurodeles waltl</name>
    <name type="common">Iberian ribbed newt</name>
    <dbReference type="NCBI Taxonomy" id="8319"/>
    <lineage>
        <taxon>Eukaryota</taxon>
        <taxon>Metazoa</taxon>
        <taxon>Chordata</taxon>
        <taxon>Craniata</taxon>
        <taxon>Vertebrata</taxon>
        <taxon>Euteleostomi</taxon>
        <taxon>Amphibia</taxon>
        <taxon>Batrachia</taxon>
        <taxon>Caudata</taxon>
        <taxon>Salamandroidea</taxon>
        <taxon>Salamandridae</taxon>
        <taxon>Pleurodelinae</taxon>
        <taxon>Pleurodeles</taxon>
    </lineage>
</organism>
<evidence type="ECO:0000313" key="3">
    <source>
        <dbReference type="Proteomes" id="UP001066276"/>
    </source>
</evidence>
<evidence type="ECO:0000256" key="1">
    <source>
        <dbReference type="SAM" id="MobiDB-lite"/>
    </source>
</evidence>
<feature type="compositionally biased region" description="Polar residues" evidence="1">
    <location>
        <begin position="121"/>
        <end position="131"/>
    </location>
</feature>
<accession>A0AAV7T2Q8</accession>
<dbReference type="Proteomes" id="UP001066276">
    <property type="component" value="Chromosome 4_1"/>
</dbReference>
<dbReference type="AlphaFoldDB" id="A0AAV7T2Q8"/>